<evidence type="ECO:0000259" key="12">
    <source>
        <dbReference type="PROSITE" id="PS51272"/>
    </source>
</evidence>
<dbReference type="EMBL" id="NMUQ01000004">
    <property type="protein sequence ID" value="OXM13239.1"/>
    <property type="molecule type" value="Genomic_DNA"/>
</dbReference>
<name>A0A229NU99_9BACL</name>
<evidence type="ECO:0000313" key="14">
    <source>
        <dbReference type="Proteomes" id="UP000215145"/>
    </source>
</evidence>
<dbReference type="SUPFAM" id="SSF51011">
    <property type="entry name" value="Glycosyl hydrolase domain"/>
    <property type="match status" value="1"/>
</dbReference>
<dbReference type="InterPro" id="IPR017853">
    <property type="entry name" value="GH"/>
</dbReference>
<dbReference type="Pfam" id="PF00128">
    <property type="entry name" value="Alpha-amylase"/>
    <property type="match status" value="3"/>
</dbReference>
<proteinExistence type="inferred from homology"/>
<evidence type="ECO:0000256" key="3">
    <source>
        <dbReference type="ARBA" id="ARBA00022801"/>
    </source>
</evidence>
<dbReference type="Gene3D" id="2.60.40.1180">
    <property type="entry name" value="Golgi alpha-mannosidase II"/>
    <property type="match status" value="2"/>
</dbReference>
<dbReference type="InterPro" id="IPR014755">
    <property type="entry name" value="Cu-Rt/internalin_Ig-like"/>
</dbReference>
<dbReference type="InterPro" id="IPR006047">
    <property type="entry name" value="GH13_cat_dom"/>
</dbReference>
<feature type="domain" description="SLH" evidence="12">
    <location>
        <begin position="2138"/>
        <end position="2201"/>
    </location>
</feature>
<evidence type="ECO:0000256" key="6">
    <source>
        <dbReference type="ARBA" id="ARBA00023965"/>
    </source>
</evidence>
<dbReference type="InterPro" id="IPR040806">
    <property type="entry name" value="SpuA_C"/>
</dbReference>
<dbReference type="GO" id="GO:0051060">
    <property type="term" value="F:pullulanase activity"/>
    <property type="evidence" value="ECO:0007669"/>
    <property type="project" value="UniProtKB-EC"/>
</dbReference>
<dbReference type="PANTHER" id="PTHR43002">
    <property type="entry name" value="GLYCOGEN DEBRANCHING ENZYME"/>
    <property type="match status" value="1"/>
</dbReference>
<reference evidence="13 14" key="1">
    <citation type="submission" date="2017-07" db="EMBL/GenBank/DDBJ databases">
        <title>Paenibacillus herberti R33 genome sequencing and assembly.</title>
        <authorList>
            <person name="Su W."/>
        </authorList>
    </citation>
    <scope>NUCLEOTIDE SEQUENCE [LARGE SCALE GENOMIC DNA]</scope>
    <source>
        <strain evidence="13 14">R33</strain>
    </source>
</reference>
<dbReference type="Gene3D" id="2.60.40.1220">
    <property type="match status" value="1"/>
</dbReference>
<comment type="catalytic activity">
    <reaction evidence="6">
        <text>Hydrolysis of (1-&gt;6)-alpha-D-glucosidic linkages in pullulan, amylopectin and glycogen, and in the alpha- and beta-limit dextrins of amylopectin and glycogen.</text>
        <dbReference type="EC" id="3.2.1.41"/>
    </reaction>
</comment>
<evidence type="ECO:0000256" key="8">
    <source>
        <dbReference type="ARBA" id="ARBA00029618"/>
    </source>
</evidence>
<evidence type="ECO:0000256" key="5">
    <source>
        <dbReference type="ARBA" id="ARBA00023295"/>
    </source>
</evidence>
<dbReference type="Pfam" id="PF18033">
    <property type="entry name" value="SpuA_C"/>
    <property type="match status" value="1"/>
</dbReference>
<accession>A0A229NU99</accession>
<dbReference type="GO" id="GO:0005975">
    <property type="term" value="P:carbohydrate metabolic process"/>
    <property type="evidence" value="ECO:0007669"/>
    <property type="project" value="InterPro"/>
</dbReference>
<evidence type="ECO:0000256" key="4">
    <source>
        <dbReference type="ARBA" id="ARBA00022837"/>
    </source>
</evidence>
<dbReference type="InterPro" id="IPR013783">
    <property type="entry name" value="Ig-like_fold"/>
</dbReference>
<sequence length="2261" mass="246676">MILSAKGKRTWSIIVIFSLLVSIFTVAPVQANTGTAPAPADETVVTQVYTAASPIPENHLRVHYNRTDGNYKEWGLWIFDDAAVPSTEWASGATAFPDGQTDSYGAYVDIPLKEDAKNIGLIALKPANGEKDGGDKKFALASPKMNEVWLKQGSDAVQNFQPVELPADTVRIHYQRDDQSYASYGLWLWDDVKTPSSSWPADIIKFTAGQTDSYGAYMDVQLAEAGKKIGFLITDPDRGDAGKDGGDKRFVSLDPYKHLFIKQGDDTVYVSPFGELPAVDAPPALLSAQVLPEGRLHLNFSKTAGLEGEKLKRELEIKDKSGMPVTISNLEIAGPTAVKVTAAFTVEQAPLKLTYAAKTVNAAVGWMMTDELYAYEGDDLGATYADGGAVLKLWTPTASSVVVNVYDRADATKHLGEVNLIKGDRGVWSVELKPGDLGVSDFKNYFYQYEVTNNDVTKRVLDPYAKSMAQFRANTKGEAADGDTVGKAAIVDLTGTDPADFGYADIKGYEKREDAVIWEIHVRDFTSDQSIKDDLNNAGWGSYDAFKEKVDYIKSLGVTHVQLLPVMAWYYGDEAAMKNLEQDYSNTGNEYNWGYDPHSYFSPDGAYSENPKDPELRIKELKAMIDAIHDAGMGVILDVVYTHMSKVDFLNDIVPNYYAFQDANGAFLGGFGNNLATNHKMAEKLMVDSVKYWFKEYKIDGMRFDMMGDATYGAVQNAYDAAAAINPDALFIGEGWATFAGDKSDPALTGMGATQDWMDKTNSVGVFSDEFRNELKSGFGNEGEPRFITGGARDIKTIFNNIKAQPSNIREDDPGDVVQYTEAHDNLTLFDIIAQATKKDPAVEANNEEIHKRLRLGNMMTLTSQGTGFLHAGQEYGRTKQWMAEGAPEKKDDYHELKNEANEPFGYFIHNSYDSSDAINKFDWQRATNATAFPENVLTRDYTKGIIELRQSSDAFRLGDQELVNKNVTLLEIPEVNAKDLVIAYKSKATDGTGAYYVFINADSRARSLTLSEDLTGGLVVADNDEAAAAGVATPSGFTLAAGSLTIEPLTAVIIKVDSEEEPQTEKRYVQLNYIRPDKDYTDWNMWVWNTGVKNDQINFEGVENGVASVLIEVAPKATSVGFVLRKGTDWSTAKQDIPDDRTIQLQPGEAFTKVNVTSMVRELDIKPSITGPVLDNGTITFYYRDDQLFREGKMDLISDVLLQINGKGEKMTYVPEQELFRYTMTGVAPGTYQYSFAVTQGGVTKEVTDPKNTVNGKSTVSFSIPDVTIETSVSPAAVAAGENAVLKLNVKSTEGVIFREAYLDLTAVGGPAKVKLDTELFEQTIAVKDTVTAGTKSIPVTLVDEFGNKHLGEAKVEVKTRSTAGGKLDFDFDESRMYFVLTDRFMDGDASNNENVDKSHLEAYQGGDFQGLINKLDYIEDLGVNTLWITPIVDNIDFNKGTDFDGKQYGYHGYWAKDFTKLDEHLGDIEKFKELIDKAHDRGIKIMVDVVLNHTGYGLKPGDTNPGVTEEDKARFAGMLRTDGLSADTDAIKGELASLPDFITENPQVREQIIDWQTGWLERAKTSRGDTIDYFRVDTVKHVEETTWKKFKNELTELDPNFKLLGEYYGATADSDAGTLQSGQMDSLLDFSFNDRAKQFVEGDVEAVDVYLSERATKLDNTRMMGQFLSSHDEDGFLSNFVGGDKAKLMAAAALQITAKGQPVIYYGEELGRSGKNAGDMKKGEFSENRSPMPWDKLDEEQKLLSHYQKLMGIRAEHSKVYSKGERISIEASNDKGYMAFINKFEKEQLVTAIGVKTAPQEVTLAVPFAAGSNVKDLYSGKTFTVSGSGKVTFTLPAMADGATVVLAEVKPDEGNNGGEPVEPGGNNGGQPGGNTGGNPGSNTGGNTGTGPTSTKTITDEMLRAGQDKAVVTLGVTDTEVRLPLNASEILGNKPLELTREGVTVLLPSALLKALQQLVPAGETSGASISFKLAEVASQAAATLLSQTGSKQNAKLKLGSKMMEFKLTALSASDKEYKLDRFATPVELTFQADSTLNGKLSGIYFISEQGLQYVGGKLADGRMTTKVGHFSKYAVLEMDKSFTDLSGHWAESAIKELAAKQVVNGTSASLFTPAQPVTRAEFTAMLVRALKLEAPDAANSFTDVPEASWYASALGAASYHGIVKGKGKETFLPNATITREEMALMLVRAYGAQQGSSNSAAAPVLKDIKEVSAWAVKEVQEALSLGLMKGHESGKFAPDASANRAESAQAVFNLMGKLGL</sequence>
<dbReference type="GO" id="GO:0030246">
    <property type="term" value="F:carbohydrate binding"/>
    <property type="evidence" value="ECO:0007669"/>
    <property type="project" value="InterPro"/>
</dbReference>
<evidence type="ECO:0000256" key="9">
    <source>
        <dbReference type="ARBA" id="ARBA00031076"/>
    </source>
</evidence>
<dbReference type="RefSeq" id="WP_089526969.1">
    <property type="nucleotide sequence ID" value="NZ_NMUQ01000004.1"/>
</dbReference>
<dbReference type="NCBIfam" id="TIGR02102">
    <property type="entry name" value="pullulan_Gpos"/>
    <property type="match status" value="1"/>
</dbReference>
<evidence type="ECO:0000256" key="1">
    <source>
        <dbReference type="ARBA" id="ARBA00008061"/>
    </source>
</evidence>
<dbReference type="InterPro" id="IPR005323">
    <property type="entry name" value="CBM41_pullulanase"/>
</dbReference>
<dbReference type="Proteomes" id="UP000215145">
    <property type="component" value="Unassembled WGS sequence"/>
</dbReference>
<comment type="similarity">
    <text evidence="1">Belongs to the glycosyl hydrolase 13 family.</text>
</comment>
<keyword evidence="3" id="KW-0378">Hydrolase</keyword>
<dbReference type="SUPFAM" id="SSF49452">
    <property type="entry name" value="Starch-binding domain-like"/>
    <property type="match status" value="3"/>
</dbReference>
<keyword evidence="4" id="KW-0106">Calcium</keyword>
<dbReference type="CDD" id="cd02860">
    <property type="entry name" value="E_set_Pullulanase"/>
    <property type="match status" value="1"/>
</dbReference>
<evidence type="ECO:0000313" key="13">
    <source>
        <dbReference type="EMBL" id="OXM13239.1"/>
    </source>
</evidence>
<feature type="compositionally biased region" description="Gly residues" evidence="10">
    <location>
        <begin position="1867"/>
        <end position="1890"/>
    </location>
</feature>
<dbReference type="InterPro" id="IPR013784">
    <property type="entry name" value="Carb-bd-like_fold"/>
</dbReference>
<dbReference type="InterPro" id="IPR011838">
    <property type="entry name" value="Pullulan_Gpos"/>
</dbReference>
<dbReference type="EC" id="3.2.1.41" evidence="7"/>
<dbReference type="Gene3D" id="2.60.40.10">
    <property type="entry name" value="Immunoglobulins"/>
    <property type="match status" value="1"/>
</dbReference>
<dbReference type="InterPro" id="IPR001119">
    <property type="entry name" value="SLH_dom"/>
</dbReference>
<dbReference type="InterPro" id="IPR014756">
    <property type="entry name" value="Ig_E-set"/>
</dbReference>
<organism evidence="13 14">
    <name type="scientific">Paenibacillus herberti</name>
    <dbReference type="NCBI Taxonomy" id="1619309"/>
    <lineage>
        <taxon>Bacteria</taxon>
        <taxon>Bacillati</taxon>
        <taxon>Bacillota</taxon>
        <taxon>Bacilli</taxon>
        <taxon>Bacillales</taxon>
        <taxon>Paenibacillaceae</taxon>
        <taxon>Paenibacillus</taxon>
    </lineage>
</organism>
<gene>
    <name evidence="13" type="ORF">CGZ75_22650</name>
</gene>
<protein>
    <recommendedName>
        <fullName evidence="7">pullulanase</fullName>
        <ecNumber evidence="7">3.2.1.41</ecNumber>
    </recommendedName>
    <alternativeName>
        <fullName evidence="8">Alpha-dextrin endo-1,6-alpha-glucosidase</fullName>
    </alternativeName>
    <alternativeName>
        <fullName evidence="9">Pullulan 6-glucanohydrolase</fullName>
    </alternativeName>
</protein>
<keyword evidence="5" id="KW-0326">Glycosidase</keyword>
<dbReference type="SMART" id="SM00642">
    <property type="entry name" value="Aamy"/>
    <property type="match status" value="1"/>
</dbReference>
<comment type="caution">
    <text evidence="13">The sequence shown here is derived from an EMBL/GenBank/DDBJ whole genome shotgun (WGS) entry which is preliminary data.</text>
</comment>
<feature type="chain" id="PRO_5012375691" description="pullulanase" evidence="11">
    <location>
        <begin position="32"/>
        <end position="2261"/>
    </location>
</feature>
<dbReference type="SUPFAM" id="SSF51445">
    <property type="entry name" value="(Trans)glycosidases"/>
    <property type="match status" value="2"/>
</dbReference>
<dbReference type="Pfam" id="PF00395">
    <property type="entry name" value="SLH"/>
    <property type="match status" value="3"/>
</dbReference>
<evidence type="ECO:0000256" key="11">
    <source>
        <dbReference type="SAM" id="SignalP"/>
    </source>
</evidence>
<dbReference type="Pfam" id="PF02922">
    <property type="entry name" value="CBM_48"/>
    <property type="match status" value="1"/>
</dbReference>
<dbReference type="SUPFAM" id="SSF81296">
    <property type="entry name" value="E set domains"/>
    <property type="match status" value="1"/>
</dbReference>
<dbReference type="InterPro" id="IPR004193">
    <property type="entry name" value="Glyco_hydro_13_N"/>
</dbReference>
<evidence type="ECO:0000256" key="7">
    <source>
        <dbReference type="ARBA" id="ARBA00024062"/>
    </source>
</evidence>
<keyword evidence="14" id="KW-1185">Reference proteome</keyword>
<feature type="domain" description="SLH" evidence="12">
    <location>
        <begin position="2203"/>
        <end position="2261"/>
    </location>
</feature>
<dbReference type="Pfam" id="PF03714">
    <property type="entry name" value="PUD"/>
    <property type="match status" value="3"/>
</dbReference>
<keyword evidence="2 11" id="KW-0732">Signal</keyword>
<dbReference type="CDD" id="cd10315">
    <property type="entry name" value="CBM41_pullulanase"/>
    <property type="match status" value="3"/>
</dbReference>
<dbReference type="CDD" id="cd11341">
    <property type="entry name" value="AmyAc_Pullulanase_LD-like"/>
    <property type="match status" value="1"/>
</dbReference>
<feature type="domain" description="SLH" evidence="12">
    <location>
        <begin position="2078"/>
        <end position="2137"/>
    </location>
</feature>
<dbReference type="Gene3D" id="2.60.40.1110">
    <property type="match status" value="3"/>
</dbReference>
<dbReference type="Gene3D" id="3.20.20.80">
    <property type="entry name" value="Glycosidases"/>
    <property type="match status" value="2"/>
</dbReference>
<dbReference type="PROSITE" id="PS51272">
    <property type="entry name" value="SLH"/>
    <property type="match status" value="3"/>
</dbReference>
<evidence type="ECO:0000256" key="10">
    <source>
        <dbReference type="SAM" id="MobiDB-lite"/>
    </source>
</evidence>
<dbReference type="InterPro" id="IPR013780">
    <property type="entry name" value="Glyco_hydro_b"/>
</dbReference>
<evidence type="ECO:0000256" key="2">
    <source>
        <dbReference type="ARBA" id="ARBA00022729"/>
    </source>
</evidence>
<dbReference type="OrthoDB" id="9761875at2"/>
<feature type="signal peptide" evidence="11">
    <location>
        <begin position="1"/>
        <end position="31"/>
    </location>
</feature>
<feature type="region of interest" description="Disordered" evidence="10">
    <location>
        <begin position="1852"/>
        <end position="1897"/>
    </location>
</feature>